<dbReference type="Proteomes" id="UP001196413">
    <property type="component" value="Unassembled WGS sequence"/>
</dbReference>
<dbReference type="EMBL" id="JAHQIW010000302">
    <property type="protein sequence ID" value="KAJ1347316.1"/>
    <property type="molecule type" value="Genomic_DNA"/>
</dbReference>
<evidence type="ECO:0000313" key="3">
    <source>
        <dbReference type="Proteomes" id="UP001196413"/>
    </source>
</evidence>
<sequence>MRVLKHAMESGILSQQYGSGQAQPPSRHQQQQQCSSSEPHLIIRKSRMTCAHYRPARPVTARCKPIVSHQLRFPATAPQPSVSTNASNSQTGQFAATEAELLPSIYDFNFTAAVNASNGWSEMWQNHFANGHAFDHIPI</sequence>
<comment type="caution">
    <text evidence="2">The sequence shown here is derived from an EMBL/GenBank/DDBJ whole genome shotgun (WGS) entry which is preliminary data.</text>
</comment>
<dbReference type="AlphaFoldDB" id="A0AAD5ME25"/>
<evidence type="ECO:0000313" key="2">
    <source>
        <dbReference type="EMBL" id="KAJ1347316.1"/>
    </source>
</evidence>
<protein>
    <submittedName>
        <fullName evidence="2">Uncharacterized protein</fullName>
    </submittedName>
</protein>
<feature type="region of interest" description="Disordered" evidence="1">
    <location>
        <begin position="15"/>
        <end position="39"/>
    </location>
</feature>
<gene>
    <name evidence="2" type="ORF">KIN20_002347</name>
</gene>
<evidence type="ECO:0000256" key="1">
    <source>
        <dbReference type="SAM" id="MobiDB-lite"/>
    </source>
</evidence>
<accession>A0AAD5ME25</accession>
<reference evidence="2" key="1">
    <citation type="submission" date="2021-06" db="EMBL/GenBank/DDBJ databases">
        <title>Parelaphostrongylus tenuis whole genome reference sequence.</title>
        <authorList>
            <person name="Garwood T.J."/>
            <person name="Larsen P.A."/>
            <person name="Fountain-Jones N.M."/>
            <person name="Garbe J.R."/>
            <person name="Macchietto M.G."/>
            <person name="Kania S.A."/>
            <person name="Gerhold R.W."/>
            <person name="Richards J.E."/>
            <person name="Wolf T.M."/>
        </authorList>
    </citation>
    <scope>NUCLEOTIDE SEQUENCE</scope>
    <source>
        <strain evidence="2">MNPRO001-30</strain>
        <tissue evidence="2">Meninges</tissue>
    </source>
</reference>
<name>A0AAD5ME25_PARTN</name>
<feature type="compositionally biased region" description="Low complexity" evidence="1">
    <location>
        <begin position="21"/>
        <end position="39"/>
    </location>
</feature>
<keyword evidence="3" id="KW-1185">Reference proteome</keyword>
<proteinExistence type="predicted"/>
<organism evidence="2 3">
    <name type="scientific">Parelaphostrongylus tenuis</name>
    <name type="common">Meningeal worm</name>
    <dbReference type="NCBI Taxonomy" id="148309"/>
    <lineage>
        <taxon>Eukaryota</taxon>
        <taxon>Metazoa</taxon>
        <taxon>Ecdysozoa</taxon>
        <taxon>Nematoda</taxon>
        <taxon>Chromadorea</taxon>
        <taxon>Rhabditida</taxon>
        <taxon>Rhabditina</taxon>
        <taxon>Rhabditomorpha</taxon>
        <taxon>Strongyloidea</taxon>
        <taxon>Metastrongylidae</taxon>
        <taxon>Parelaphostrongylus</taxon>
    </lineage>
</organism>